<reference evidence="2" key="1">
    <citation type="submission" date="2018-02" db="EMBL/GenBank/DDBJ databases">
        <title>Genome sequencing of Solimonas sp. HR-BB.</title>
        <authorList>
            <person name="Lee Y."/>
            <person name="Jeon C.O."/>
        </authorList>
    </citation>
    <scope>NUCLEOTIDE SEQUENCE [LARGE SCALE GENOMIC DNA]</scope>
    <source>
        <strain evidence="2">HR-U</strain>
    </source>
</reference>
<protein>
    <submittedName>
        <fullName evidence="1">DUF4286 domain-containing protein</fullName>
    </submittedName>
</protein>
<accession>A0A2S7IG15</accession>
<keyword evidence="2" id="KW-1185">Reference proteome</keyword>
<name>A0A2S7IG15_9BACT</name>
<dbReference type="Proteomes" id="UP000239590">
    <property type="component" value="Unassembled WGS sequence"/>
</dbReference>
<evidence type="ECO:0000313" key="2">
    <source>
        <dbReference type="Proteomes" id="UP000239590"/>
    </source>
</evidence>
<proteinExistence type="predicted"/>
<dbReference type="EMBL" id="PTRA01000007">
    <property type="protein sequence ID" value="PQA54148.1"/>
    <property type="molecule type" value="Genomic_DNA"/>
</dbReference>
<dbReference type="InterPro" id="IPR025563">
    <property type="entry name" value="DUF4286"/>
</dbReference>
<comment type="caution">
    <text evidence="1">The sequence shown here is derived from an EMBL/GenBank/DDBJ whole genome shotgun (WGS) entry which is preliminary data.</text>
</comment>
<organism evidence="1 2">
    <name type="scientific">Siphonobacter curvatus</name>
    <dbReference type="NCBI Taxonomy" id="2094562"/>
    <lineage>
        <taxon>Bacteria</taxon>
        <taxon>Pseudomonadati</taxon>
        <taxon>Bacteroidota</taxon>
        <taxon>Cytophagia</taxon>
        <taxon>Cytophagales</taxon>
        <taxon>Cytophagaceae</taxon>
        <taxon>Siphonobacter</taxon>
    </lineage>
</organism>
<dbReference type="RefSeq" id="WP_104715838.1">
    <property type="nucleotide sequence ID" value="NZ_PTRA01000007.1"/>
</dbReference>
<sequence>MFLYNITYNIEHAAHDEWIQWMKHTHVPAVLATNLPIGNRIFKLLTEIDNGGVTYSFQFFFADQEDYNTYITEHSSRLAAEVDRRYGSQYVVFRTLLQEIV</sequence>
<dbReference type="Pfam" id="PF14114">
    <property type="entry name" value="DUF4286"/>
    <property type="match status" value="1"/>
</dbReference>
<gene>
    <name evidence="1" type="ORF">C5O19_23590</name>
</gene>
<dbReference type="OrthoDB" id="1121837at2"/>
<dbReference type="AlphaFoldDB" id="A0A2S7IG15"/>
<evidence type="ECO:0000313" key="1">
    <source>
        <dbReference type="EMBL" id="PQA54148.1"/>
    </source>
</evidence>